<dbReference type="PANTHER" id="PTHR28013:SF3">
    <property type="entry name" value="PROTEIN DCV1-RELATED"/>
    <property type="match status" value="1"/>
</dbReference>
<feature type="compositionally biased region" description="Gly residues" evidence="5">
    <location>
        <begin position="630"/>
        <end position="661"/>
    </location>
</feature>
<feature type="signal peptide" evidence="7">
    <location>
        <begin position="1"/>
        <end position="25"/>
    </location>
</feature>
<feature type="transmembrane region" description="Helical" evidence="6">
    <location>
        <begin position="119"/>
        <end position="145"/>
    </location>
</feature>
<feature type="chain" id="PRO_5040165321" evidence="7">
    <location>
        <begin position="26"/>
        <end position="669"/>
    </location>
</feature>
<keyword evidence="7" id="KW-0732">Signal</keyword>
<organism evidence="8 9">
    <name type="scientific">Tothia fuscella</name>
    <dbReference type="NCBI Taxonomy" id="1048955"/>
    <lineage>
        <taxon>Eukaryota</taxon>
        <taxon>Fungi</taxon>
        <taxon>Dikarya</taxon>
        <taxon>Ascomycota</taxon>
        <taxon>Pezizomycotina</taxon>
        <taxon>Dothideomycetes</taxon>
        <taxon>Pleosporomycetidae</taxon>
        <taxon>Venturiales</taxon>
        <taxon>Cylindrosympodiaceae</taxon>
        <taxon>Tothia</taxon>
    </lineage>
</organism>
<feature type="compositionally biased region" description="Polar residues" evidence="5">
    <location>
        <begin position="448"/>
        <end position="467"/>
    </location>
</feature>
<feature type="compositionally biased region" description="Polar residues" evidence="5">
    <location>
        <begin position="529"/>
        <end position="543"/>
    </location>
</feature>
<feature type="compositionally biased region" description="Low complexity" evidence="5">
    <location>
        <begin position="322"/>
        <end position="351"/>
    </location>
</feature>
<evidence type="ECO:0000256" key="4">
    <source>
        <dbReference type="ARBA" id="ARBA00023136"/>
    </source>
</evidence>
<dbReference type="Pfam" id="PF06687">
    <property type="entry name" value="SUR7"/>
    <property type="match status" value="1"/>
</dbReference>
<dbReference type="EMBL" id="MU007012">
    <property type="protein sequence ID" value="KAF2435677.1"/>
    <property type="molecule type" value="Genomic_DNA"/>
</dbReference>
<dbReference type="Proteomes" id="UP000800235">
    <property type="component" value="Unassembled WGS sequence"/>
</dbReference>
<keyword evidence="4 6" id="KW-0472">Membrane</keyword>
<sequence>MLRPATPLSILFFIAFVLLLLSTLSTPVIKGVPLASYKGTTYGVWGTCGPNGNCSKIEIGYDTSAIPNGPSTDFSISSSTRHSVSYILIVHPVAALLSLICFSLAVASHFHSPAHSPRFLLGLFILTIPTLLASLLAFLVDILLFIPHVGWGGWIVLVATIVIIIASLLTCGMRRTLVSRKARRKRIAENAEMSGENYYNKRVAEIATVGLPRAESPPPLSGGSVSPPTDKAATFGTAFDLKQTPSLDDRTPLNPSNNPSIRGEMSGMGYDESRRGTPSRVSPPRDQYGNIIPPNIKHQPSSGSVGSNGSSQLYARGGRGGYPPSRGGYPPRGGPQMRGAPSNMRGPSPGWNGNGRGRGGPMMAPGPMMGRGGGPPPVYGQERRFSGGGGSRNQSPMAYSMPRGMSPGGQREDPHSIGQAVELDEHSGIPSPTRQEMPADYMPPRAQWNGSRQGTPHGSRTNLSPIQASPIEPSQPPAHVRQPSVPDTYYEDVDPRFAEPSPPSMPLSSSNTGAIPNVLQAGGPRGPPMNNNAYLSPTHNPTGGQDLRALQDPSMESLQEGQRSPAASDASHFTSVSQRGVNPNWRPPPGQQQQQHPQQQRIRGPPRNEDVLLSHNPEFSLPGVGPANRGRGGFRGRGGSGMGPRGGGSLSGPMGGLGPASGGSRYPAP</sequence>
<dbReference type="InterPro" id="IPR009571">
    <property type="entry name" value="SUR7/Rim9-like_fungi"/>
</dbReference>
<evidence type="ECO:0000256" key="2">
    <source>
        <dbReference type="ARBA" id="ARBA00022692"/>
    </source>
</evidence>
<evidence type="ECO:0000256" key="3">
    <source>
        <dbReference type="ARBA" id="ARBA00022989"/>
    </source>
</evidence>
<evidence type="ECO:0000256" key="5">
    <source>
        <dbReference type="SAM" id="MobiDB-lite"/>
    </source>
</evidence>
<dbReference type="GO" id="GO:0035838">
    <property type="term" value="C:growing cell tip"/>
    <property type="evidence" value="ECO:0007669"/>
    <property type="project" value="TreeGrafter"/>
</dbReference>
<dbReference type="GO" id="GO:0032153">
    <property type="term" value="C:cell division site"/>
    <property type="evidence" value="ECO:0007669"/>
    <property type="project" value="TreeGrafter"/>
</dbReference>
<name>A0A9P4P1R7_9PEZI</name>
<feature type="compositionally biased region" description="Low complexity" evidence="5">
    <location>
        <begin position="301"/>
        <end position="311"/>
    </location>
</feature>
<keyword evidence="3 6" id="KW-1133">Transmembrane helix</keyword>
<feature type="transmembrane region" description="Helical" evidence="6">
    <location>
        <begin position="151"/>
        <end position="173"/>
    </location>
</feature>
<feature type="compositionally biased region" description="Low complexity" evidence="5">
    <location>
        <begin position="591"/>
        <end position="605"/>
    </location>
</feature>
<evidence type="ECO:0000256" key="7">
    <source>
        <dbReference type="SAM" id="SignalP"/>
    </source>
</evidence>
<proteinExistence type="predicted"/>
<feature type="transmembrane region" description="Helical" evidence="6">
    <location>
        <begin position="84"/>
        <end position="107"/>
    </location>
</feature>
<dbReference type="OrthoDB" id="2354757at2759"/>
<feature type="compositionally biased region" description="Polar residues" evidence="5">
    <location>
        <begin position="571"/>
        <end position="581"/>
    </location>
</feature>
<accession>A0A9P4P1R7</accession>
<evidence type="ECO:0000313" key="9">
    <source>
        <dbReference type="Proteomes" id="UP000800235"/>
    </source>
</evidence>
<comment type="subcellular location">
    <subcellularLocation>
        <location evidence="1">Membrane</location>
        <topology evidence="1">Multi-pass membrane protein</topology>
    </subcellularLocation>
</comment>
<reference evidence="8" key="1">
    <citation type="journal article" date="2020" name="Stud. Mycol.">
        <title>101 Dothideomycetes genomes: a test case for predicting lifestyles and emergence of pathogens.</title>
        <authorList>
            <person name="Haridas S."/>
            <person name="Albert R."/>
            <person name="Binder M."/>
            <person name="Bloem J."/>
            <person name="Labutti K."/>
            <person name="Salamov A."/>
            <person name="Andreopoulos B."/>
            <person name="Baker S."/>
            <person name="Barry K."/>
            <person name="Bills G."/>
            <person name="Bluhm B."/>
            <person name="Cannon C."/>
            <person name="Castanera R."/>
            <person name="Culley D."/>
            <person name="Daum C."/>
            <person name="Ezra D."/>
            <person name="Gonzalez J."/>
            <person name="Henrissat B."/>
            <person name="Kuo A."/>
            <person name="Liang C."/>
            <person name="Lipzen A."/>
            <person name="Lutzoni F."/>
            <person name="Magnuson J."/>
            <person name="Mondo S."/>
            <person name="Nolan M."/>
            <person name="Ohm R."/>
            <person name="Pangilinan J."/>
            <person name="Park H.-J."/>
            <person name="Ramirez L."/>
            <person name="Alfaro M."/>
            <person name="Sun H."/>
            <person name="Tritt A."/>
            <person name="Yoshinaga Y."/>
            <person name="Zwiers L.-H."/>
            <person name="Turgeon B."/>
            <person name="Goodwin S."/>
            <person name="Spatafora J."/>
            <person name="Crous P."/>
            <person name="Grigoriev I."/>
        </authorList>
    </citation>
    <scope>NUCLEOTIDE SEQUENCE</scope>
    <source>
        <strain evidence="8">CBS 130266</strain>
    </source>
</reference>
<dbReference type="PANTHER" id="PTHR28013">
    <property type="entry name" value="PROTEIN DCV1-RELATED"/>
    <property type="match status" value="1"/>
</dbReference>
<feature type="region of interest" description="Disordered" evidence="5">
    <location>
        <begin position="212"/>
        <end position="669"/>
    </location>
</feature>
<gene>
    <name evidence="8" type="ORF">EJ08DRAFT_692254</name>
</gene>
<dbReference type="AlphaFoldDB" id="A0A9P4P1R7"/>
<keyword evidence="2 6" id="KW-0812">Transmembrane</keyword>
<evidence type="ECO:0000256" key="6">
    <source>
        <dbReference type="SAM" id="Phobius"/>
    </source>
</evidence>
<protein>
    <submittedName>
        <fullName evidence="8">Pali-domain-containing protein</fullName>
    </submittedName>
</protein>
<dbReference type="GO" id="GO:0005886">
    <property type="term" value="C:plasma membrane"/>
    <property type="evidence" value="ECO:0007669"/>
    <property type="project" value="InterPro"/>
</dbReference>
<evidence type="ECO:0000256" key="1">
    <source>
        <dbReference type="ARBA" id="ARBA00004141"/>
    </source>
</evidence>
<dbReference type="InterPro" id="IPR051380">
    <property type="entry name" value="pH-response_reg_palI/RIM9"/>
</dbReference>
<comment type="caution">
    <text evidence="8">The sequence shown here is derived from an EMBL/GenBank/DDBJ whole genome shotgun (WGS) entry which is preliminary data.</text>
</comment>
<keyword evidence="9" id="KW-1185">Reference proteome</keyword>
<evidence type="ECO:0000313" key="8">
    <source>
        <dbReference type="EMBL" id="KAF2435677.1"/>
    </source>
</evidence>